<comment type="caution">
    <text evidence="2">The sequence shown here is derived from an EMBL/GenBank/DDBJ whole genome shotgun (WGS) entry which is preliminary data.</text>
</comment>
<protein>
    <submittedName>
        <fullName evidence="2">Uncharacterized protein</fullName>
    </submittedName>
</protein>
<dbReference type="AlphaFoldDB" id="A0A4Q2UFG9"/>
<dbReference type="RefSeq" id="WP_129603843.1">
    <property type="nucleotide sequence ID" value="NZ_SBLB01000006.1"/>
</dbReference>
<name>A0A4Q2UFG9_9BACT</name>
<evidence type="ECO:0000256" key="1">
    <source>
        <dbReference type="SAM" id="Phobius"/>
    </source>
</evidence>
<dbReference type="Proteomes" id="UP000290407">
    <property type="component" value="Unassembled WGS sequence"/>
</dbReference>
<reference evidence="2 3" key="1">
    <citation type="submission" date="2019-01" db="EMBL/GenBank/DDBJ databases">
        <title>Spirosoma flava sp. nov., a propanil-degrading bacterium isolated from herbicide-contaminated soil.</title>
        <authorList>
            <person name="Zhang L."/>
            <person name="Jiang J.-D."/>
        </authorList>
    </citation>
    <scope>NUCLEOTIDE SEQUENCE [LARGE SCALE GENOMIC DNA]</scope>
    <source>
        <strain evidence="2 3">TY50</strain>
    </source>
</reference>
<feature type="transmembrane region" description="Helical" evidence="1">
    <location>
        <begin position="24"/>
        <end position="50"/>
    </location>
</feature>
<sequence length="209" mass="22620">MTQHQEQLAALQEIRSLMERSSSFTSLSGFSGIVVGLLALVGLGVVYGIMNQQHVSYSAVCQGQLPAATGQLLMLTALATLVLALGSVVFFSWLKAQKAGQSIWQEPGQRVFGNLFIPLIAGGVFCGVLLYHQIPYLVAPAMLIFYGLALINSSKYTFIDIHYLGLGQIALGLLASFQVEYGLLAWGAGFGGLNILYGTLMYDKYEKDR</sequence>
<evidence type="ECO:0000313" key="3">
    <source>
        <dbReference type="Proteomes" id="UP000290407"/>
    </source>
</evidence>
<keyword evidence="1" id="KW-0472">Membrane</keyword>
<organism evidence="2 3">
    <name type="scientific">Spirosoma sordidisoli</name>
    <dbReference type="NCBI Taxonomy" id="2502893"/>
    <lineage>
        <taxon>Bacteria</taxon>
        <taxon>Pseudomonadati</taxon>
        <taxon>Bacteroidota</taxon>
        <taxon>Cytophagia</taxon>
        <taxon>Cytophagales</taxon>
        <taxon>Cytophagaceae</taxon>
        <taxon>Spirosoma</taxon>
    </lineage>
</organism>
<accession>A0A4Q2UFG9</accession>
<feature type="transmembrane region" description="Helical" evidence="1">
    <location>
        <begin position="111"/>
        <end position="131"/>
    </location>
</feature>
<keyword evidence="1" id="KW-1133">Transmembrane helix</keyword>
<proteinExistence type="predicted"/>
<feature type="transmembrane region" description="Helical" evidence="1">
    <location>
        <begin position="183"/>
        <end position="202"/>
    </location>
</feature>
<feature type="transmembrane region" description="Helical" evidence="1">
    <location>
        <begin position="70"/>
        <end position="91"/>
    </location>
</feature>
<gene>
    <name evidence="2" type="ORF">EQG79_21365</name>
</gene>
<keyword evidence="1" id="KW-0812">Transmembrane</keyword>
<keyword evidence="3" id="KW-1185">Reference proteome</keyword>
<dbReference type="EMBL" id="SBLB01000006">
    <property type="protein sequence ID" value="RYC68007.1"/>
    <property type="molecule type" value="Genomic_DNA"/>
</dbReference>
<evidence type="ECO:0000313" key="2">
    <source>
        <dbReference type="EMBL" id="RYC68007.1"/>
    </source>
</evidence>